<keyword evidence="1" id="KW-0472">Membrane</keyword>
<dbReference type="GO" id="GO:0016787">
    <property type="term" value="F:hydrolase activity"/>
    <property type="evidence" value="ECO:0007669"/>
    <property type="project" value="UniProtKB-KW"/>
</dbReference>
<reference evidence="3" key="1">
    <citation type="submission" date="2019-11" db="EMBL/GenBank/DDBJ databases">
        <authorList>
            <person name="Feng L."/>
        </authorList>
    </citation>
    <scope>NUCLEOTIDE SEQUENCE</scope>
    <source>
        <strain evidence="3">CTertiumLFYP3</strain>
    </source>
</reference>
<keyword evidence="3" id="KW-0378">Hydrolase</keyword>
<dbReference type="Gene3D" id="3.40.50.1820">
    <property type="entry name" value="alpha/beta hydrolase"/>
    <property type="match status" value="1"/>
</dbReference>
<name>A0A6N2Y955_9CLOT</name>
<evidence type="ECO:0000256" key="1">
    <source>
        <dbReference type="SAM" id="Phobius"/>
    </source>
</evidence>
<organism evidence="3">
    <name type="scientific">Clostridium tertium</name>
    <dbReference type="NCBI Taxonomy" id="1559"/>
    <lineage>
        <taxon>Bacteria</taxon>
        <taxon>Bacillati</taxon>
        <taxon>Bacillota</taxon>
        <taxon>Clostridia</taxon>
        <taxon>Eubacteriales</taxon>
        <taxon>Clostridiaceae</taxon>
        <taxon>Clostridium</taxon>
    </lineage>
</organism>
<keyword evidence="1" id="KW-0812">Transmembrane</keyword>
<dbReference type="EMBL" id="CACRTO010000005">
    <property type="protein sequence ID" value="VYT62310.1"/>
    <property type="molecule type" value="Genomic_DNA"/>
</dbReference>
<dbReference type="Pfam" id="PF12740">
    <property type="entry name" value="PETase"/>
    <property type="match status" value="1"/>
</dbReference>
<gene>
    <name evidence="3" type="ORF">CTLFYP3_00270</name>
</gene>
<evidence type="ECO:0000259" key="2">
    <source>
        <dbReference type="Pfam" id="PF12740"/>
    </source>
</evidence>
<sequence>MKLIKRILIITLIIIVIITCIFFLLVKLSQKAVAVNNNYYNKVKAVGMLEKKYTQKGDYDVTFIEYDSINKNIGKFKIWYPSEIESKTTTYPVVIMANGTGVPASKYKAIFEHLASWGFIVVGNEDGESWNGNSTSQSLDHILSLNDDINSVFNQKINVDAIGVAGHSQGGVGAINASTNFENSKIFKSIYTASTTHYELAVALKWPYDVSKINIPYFMVAGDGKVDSETITPLSSLEENFNSLPDNIIKIMARRKNTDHGQMLANADGYMTAWFLYTLMNNEEASSVFLGNMPELFNNTNNWQDITINNIY</sequence>
<accession>A0A6N2Y955</accession>
<dbReference type="InterPro" id="IPR041127">
    <property type="entry name" value="PET_hydrolase/cutinase-like"/>
</dbReference>
<keyword evidence="1" id="KW-1133">Transmembrane helix</keyword>
<dbReference type="AlphaFoldDB" id="A0A6N2Y955"/>
<proteinExistence type="predicted"/>
<dbReference type="InterPro" id="IPR029058">
    <property type="entry name" value="AB_hydrolase_fold"/>
</dbReference>
<feature type="transmembrane region" description="Helical" evidence="1">
    <location>
        <begin position="7"/>
        <end position="26"/>
    </location>
</feature>
<dbReference type="RefSeq" id="WP_156624249.1">
    <property type="nucleotide sequence ID" value="NZ_CACRTO010000005.1"/>
</dbReference>
<feature type="domain" description="PET hydrolase/cutinase-like" evidence="2">
    <location>
        <begin position="57"/>
        <end position="298"/>
    </location>
</feature>
<protein>
    <submittedName>
        <fullName evidence="3">Alpha/beta hydrolase family protein</fullName>
    </submittedName>
</protein>
<dbReference type="PANTHER" id="PTHR33428">
    <property type="entry name" value="CHLOROPHYLLASE-2, CHLOROPLASTIC"/>
    <property type="match status" value="1"/>
</dbReference>
<dbReference type="PANTHER" id="PTHR33428:SF14">
    <property type="entry name" value="CARBOXYLESTERASE TYPE B DOMAIN-CONTAINING PROTEIN"/>
    <property type="match status" value="1"/>
</dbReference>
<evidence type="ECO:0000313" key="3">
    <source>
        <dbReference type="EMBL" id="VYT62310.1"/>
    </source>
</evidence>
<dbReference type="SUPFAM" id="SSF53474">
    <property type="entry name" value="alpha/beta-Hydrolases"/>
    <property type="match status" value="1"/>
</dbReference>